<dbReference type="OrthoDB" id="2644397at2759"/>
<feature type="transmembrane region" description="Helical" evidence="1">
    <location>
        <begin position="501"/>
        <end position="521"/>
    </location>
</feature>
<feature type="transmembrane region" description="Helical" evidence="1">
    <location>
        <begin position="116"/>
        <end position="138"/>
    </location>
</feature>
<accession>A0A8H6U468</accession>
<reference evidence="2" key="1">
    <citation type="submission" date="2020-05" db="EMBL/GenBank/DDBJ databases">
        <title>Mycena genomes resolve the evolution of fungal bioluminescence.</title>
        <authorList>
            <person name="Tsai I.J."/>
        </authorList>
    </citation>
    <scope>NUCLEOTIDE SEQUENCE</scope>
    <source>
        <strain evidence="2">CCC161011</strain>
    </source>
</reference>
<dbReference type="Proteomes" id="UP000620124">
    <property type="component" value="Unassembled WGS sequence"/>
</dbReference>
<keyword evidence="3" id="KW-1185">Reference proteome</keyword>
<feature type="transmembrane region" description="Helical" evidence="1">
    <location>
        <begin position="12"/>
        <end position="32"/>
    </location>
</feature>
<organism evidence="2 3">
    <name type="scientific">Mycena venus</name>
    <dbReference type="NCBI Taxonomy" id="2733690"/>
    <lineage>
        <taxon>Eukaryota</taxon>
        <taxon>Fungi</taxon>
        <taxon>Dikarya</taxon>
        <taxon>Basidiomycota</taxon>
        <taxon>Agaricomycotina</taxon>
        <taxon>Agaricomycetes</taxon>
        <taxon>Agaricomycetidae</taxon>
        <taxon>Agaricales</taxon>
        <taxon>Marasmiineae</taxon>
        <taxon>Mycenaceae</taxon>
        <taxon>Mycena</taxon>
    </lineage>
</organism>
<protein>
    <submittedName>
        <fullName evidence="2">Uncharacterized protein</fullName>
    </submittedName>
</protein>
<dbReference type="EMBL" id="JACAZI010000034">
    <property type="protein sequence ID" value="KAF7328744.1"/>
    <property type="molecule type" value="Genomic_DNA"/>
</dbReference>
<keyword evidence="1" id="KW-0812">Transmembrane</keyword>
<evidence type="ECO:0000313" key="3">
    <source>
        <dbReference type="Proteomes" id="UP000620124"/>
    </source>
</evidence>
<keyword evidence="1" id="KW-1133">Transmembrane helix</keyword>
<feature type="transmembrane region" description="Helical" evidence="1">
    <location>
        <begin position="52"/>
        <end position="74"/>
    </location>
</feature>
<evidence type="ECO:0000256" key="1">
    <source>
        <dbReference type="SAM" id="Phobius"/>
    </source>
</evidence>
<proteinExistence type="predicted"/>
<comment type="caution">
    <text evidence="2">The sequence shown here is derived from an EMBL/GenBank/DDBJ whole genome shotgun (WGS) entry which is preliminary data.</text>
</comment>
<gene>
    <name evidence="2" type="ORF">MVEN_02503100</name>
</gene>
<dbReference type="AlphaFoldDB" id="A0A8H6U468"/>
<evidence type="ECO:0000313" key="2">
    <source>
        <dbReference type="EMBL" id="KAF7328744.1"/>
    </source>
</evidence>
<sequence length="600" mass="65944">MSWLQSSRTLSILSLILHSTLVLFHLVLVAVWSQELEHTIVFSASLDTQKIVSFLITAITTTLGTIYSALLLFLTQKLSSRRSLNTDQTLTATHDSAAAWAGVGSAISHVWHQKTVFASLVGVLSAFLYLANILILHVTTSSLLSLQTFNASRSVPVVTQSLPAFNFSGYNWSVEDFDHYGKAWEGVLLYGADSLYSLPSVLSGKTNTIGLHGGTLYDVLGPNLGVGNVTVNATGFNITCGYPTDLTHRYQPQQNCWGLQVQGTNYCIKSTGAGLISSWFKSYPDYTFILYSTGLPIIDSSNKASPWINLEPPMNTSVSSIQVLRCSQSLVSQTAVVDLQTQKVIEINPPLEKNTSTWLPYMNTAAEIMSFPELLTNPAQSPGSSFINAWEHWYTLNPYSDMYSDNASLTYADLYLIQKLNLLPVDGNGPPNITLHELENALSILVASIFWTLGVGHMPTMFSYRSGPDNPLSIGEGLSLVQLQKGTAVVTEFSAQTRLDLSIIAIGGGLVVSVVLMLVSLQFSHLRHGMPEEDILIDGTGLLHIMWLYRNHPELETVMEQVDRPTDRSLRKAGMVRTMLKAPHHQFNDLKAKEISNQVV</sequence>
<keyword evidence="1" id="KW-0472">Membrane</keyword>
<name>A0A8H6U468_9AGAR</name>